<dbReference type="Gene3D" id="3.90.550.10">
    <property type="entry name" value="Spore Coat Polysaccharide Biosynthesis Protein SpsA, Chain A"/>
    <property type="match status" value="1"/>
</dbReference>
<name>A0ABZ0WH86_9BURK</name>
<dbReference type="Proteomes" id="UP001325479">
    <property type="component" value="Chromosome"/>
</dbReference>
<keyword evidence="1" id="KW-0328">Glycosyltransferase</keyword>
<gene>
    <name evidence="1" type="ORF">U0042_22030</name>
</gene>
<dbReference type="EMBL" id="CP139965">
    <property type="protein sequence ID" value="WQD76740.1"/>
    <property type="molecule type" value="Genomic_DNA"/>
</dbReference>
<accession>A0ABZ0WH86</accession>
<keyword evidence="2" id="KW-1185">Reference proteome</keyword>
<dbReference type="GO" id="GO:0016757">
    <property type="term" value="F:glycosyltransferase activity"/>
    <property type="evidence" value="ECO:0007669"/>
    <property type="project" value="UniProtKB-KW"/>
</dbReference>
<evidence type="ECO:0000313" key="1">
    <source>
        <dbReference type="EMBL" id="WQD76740.1"/>
    </source>
</evidence>
<dbReference type="InterPro" id="IPR029044">
    <property type="entry name" value="Nucleotide-diphossugar_trans"/>
</dbReference>
<dbReference type="SUPFAM" id="SSF53448">
    <property type="entry name" value="Nucleotide-diphospho-sugar transferases"/>
    <property type="match status" value="1"/>
</dbReference>
<sequence length="276" mass="31513">MHALDLFVVLYRRNPEASETLSTLSRIDFAQLGIDVEVHIWDNARQQPAPPAPGFLPFPWRYGSSPENESLAKVYNMLVRQSSRPYVVIFDQDSSVDTAFFRALTTSIDADKAEVFTPLIQHGNTTISPGCLKWIKGAALARVRDRAILPRNFTAMMSGMCISRALLTRMGPRPFDERLRLYGVDTRFCRDIARLGSRAWLTGARLVHDSALRSTTDPDAVLQRQIWLWQSWVHVFDRNLLEKLAIRGYVVWKAWRVSAQAHARGRFLQVVAEVFR</sequence>
<dbReference type="EC" id="2.4.-.-" evidence="1"/>
<evidence type="ECO:0000313" key="2">
    <source>
        <dbReference type="Proteomes" id="UP001325479"/>
    </source>
</evidence>
<proteinExistence type="predicted"/>
<reference evidence="1 2" key="1">
    <citation type="submission" date="2023-12" db="EMBL/GenBank/DDBJ databases">
        <title>Genome sequencing and assembly of bacterial species from a model synthetic community.</title>
        <authorList>
            <person name="Hogle S.L."/>
        </authorList>
    </citation>
    <scope>NUCLEOTIDE SEQUENCE [LARGE SCALE GENOMIC DNA]</scope>
    <source>
        <strain evidence="1 2">HAMBI 2494</strain>
    </source>
</reference>
<keyword evidence="1" id="KW-0808">Transferase</keyword>
<organism evidence="1 2">
    <name type="scientific">Paraburkholderia kururiensis</name>
    <dbReference type="NCBI Taxonomy" id="984307"/>
    <lineage>
        <taxon>Bacteria</taxon>
        <taxon>Pseudomonadati</taxon>
        <taxon>Pseudomonadota</taxon>
        <taxon>Betaproteobacteria</taxon>
        <taxon>Burkholderiales</taxon>
        <taxon>Burkholderiaceae</taxon>
        <taxon>Paraburkholderia</taxon>
    </lineage>
</organism>
<dbReference type="RefSeq" id="WP_114809137.1">
    <property type="nucleotide sequence ID" value="NZ_CP139965.1"/>
</dbReference>
<protein>
    <submittedName>
        <fullName evidence="1">Glycosyltransferase</fullName>
        <ecNumber evidence="1">2.4.-.-</ecNumber>
    </submittedName>
</protein>